<accession>A0A0C9YSR7</accession>
<dbReference type="Proteomes" id="UP000054018">
    <property type="component" value="Unassembled WGS sequence"/>
</dbReference>
<dbReference type="AlphaFoldDB" id="A0A0C9YSR7"/>
<gene>
    <name evidence="1" type="ORF">PISMIDRAFT_405038</name>
</gene>
<organism evidence="1 2">
    <name type="scientific">Pisolithus microcarpus 441</name>
    <dbReference type="NCBI Taxonomy" id="765257"/>
    <lineage>
        <taxon>Eukaryota</taxon>
        <taxon>Fungi</taxon>
        <taxon>Dikarya</taxon>
        <taxon>Basidiomycota</taxon>
        <taxon>Agaricomycotina</taxon>
        <taxon>Agaricomycetes</taxon>
        <taxon>Agaricomycetidae</taxon>
        <taxon>Boletales</taxon>
        <taxon>Sclerodermatineae</taxon>
        <taxon>Pisolithaceae</taxon>
        <taxon>Pisolithus</taxon>
    </lineage>
</organism>
<evidence type="ECO:0000313" key="1">
    <source>
        <dbReference type="EMBL" id="KIK13372.1"/>
    </source>
</evidence>
<dbReference type="EMBL" id="KN834000">
    <property type="protein sequence ID" value="KIK13372.1"/>
    <property type="molecule type" value="Genomic_DNA"/>
</dbReference>
<keyword evidence="2" id="KW-1185">Reference proteome</keyword>
<name>A0A0C9YSR7_9AGAM</name>
<dbReference type="HOGENOM" id="CLU_2122024_0_0_1"/>
<sequence>MCNVLSGRRARYAVDRYGTRNVDTTDNYKFTCAQSPPASAALTTGGWHQRMYGDCGGFDQSSTCATLSVTANCSVHYWNGARVGNTAVAVQSYDTTYCRYFSGRDGLGGMFLPI</sequence>
<evidence type="ECO:0000313" key="2">
    <source>
        <dbReference type="Proteomes" id="UP000054018"/>
    </source>
</evidence>
<proteinExistence type="predicted"/>
<protein>
    <submittedName>
        <fullName evidence="1">Uncharacterized protein</fullName>
    </submittedName>
</protein>
<reference evidence="2" key="2">
    <citation type="submission" date="2015-01" db="EMBL/GenBank/DDBJ databases">
        <title>Evolutionary Origins and Diversification of the Mycorrhizal Mutualists.</title>
        <authorList>
            <consortium name="DOE Joint Genome Institute"/>
            <consortium name="Mycorrhizal Genomics Consortium"/>
            <person name="Kohler A."/>
            <person name="Kuo A."/>
            <person name="Nagy L.G."/>
            <person name="Floudas D."/>
            <person name="Copeland A."/>
            <person name="Barry K.W."/>
            <person name="Cichocki N."/>
            <person name="Veneault-Fourrey C."/>
            <person name="LaButti K."/>
            <person name="Lindquist E.A."/>
            <person name="Lipzen A."/>
            <person name="Lundell T."/>
            <person name="Morin E."/>
            <person name="Murat C."/>
            <person name="Riley R."/>
            <person name="Ohm R."/>
            <person name="Sun H."/>
            <person name="Tunlid A."/>
            <person name="Henrissat B."/>
            <person name="Grigoriev I.V."/>
            <person name="Hibbett D.S."/>
            <person name="Martin F."/>
        </authorList>
    </citation>
    <scope>NUCLEOTIDE SEQUENCE [LARGE SCALE GENOMIC DNA]</scope>
    <source>
        <strain evidence="2">441</strain>
    </source>
</reference>
<reference evidence="1 2" key="1">
    <citation type="submission" date="2014-04" db="EMBL/GenBank/DDBJ databases">
        <authorList>
            <consortium name="DOE Joint Genome Institute"/>
            <person name="Kuo A."/>
            <person name="Kohler A."/>
            <person name="Costa M.D."/>
            <person name="Nagy L.G."/>
            <person name="Floudas D."/>
            <person name="Copeland A."/>
            <person name="Barry K.W."/>
            <person name="Cichocki N."/>
            <person name="Veneault-Fourrey C."/>
            <person name="LaButti K."/>
            <person name="Lindquist E.A."/>
            <person name="Lipzen A."/>
            <person name="Lundell T."/>
            <person name="Morin E."/>
            <person name="Murat C."/>
            <person name="Sun H."/>
            <person name="Tunlid A."/>
            <person name="Henrissat B."/>
            <person name="Grigoriev I.V."/>
            <person name="Hibbett D.S."/>
            <person name="Martin F."/>
            <person name="Nordberg H.P."/>
            <person name="Cantor M.N."/>
            <person name="Hua S.X."/>
        </authorList>
    </citation>
    <scope>NUCLEOTIDE SEQUENCE [LARGE SCALE GENOMIC DNA]</scope>
    <source>
        <strain evidence="1 2">441</strain>
    </source>
</reference>